<keyword evidence="9" id="KW-0106">Calcium</keyword>
<evidence type="ECO:0000256" key="18">
    <source>
        <dbReference type="SAM" id="SignalP"/>
    </source>
</evidence>
<dbReference type="EMBL" id="CAJVCH010038188">
    <property type="protein sequence ID" value="CAG7716382.1"/>
    <property type="molecule type" value="Genomic_DNA"/>
</dbReference>
<dbReference type="GO" id="GO:0005886">
    <property type="term" value="C:plasma membrane"/>
    <property type="evidence" value="ECO:0007669"/>
    <property type="project" value="TreeGrafter"/>
</dbReference>
<dbReference type="Proteomes" id="UP000708208">
    <property type="component" value="Unassembled WGS sequence"/>
</dbReference>
<feature type="transmembrane region" description="Helical" evidence="17">
    <location>
        <begin position="531"/>
        <end position="552"/>
    </location>
</feature>
<reference evidence="20" key="1">
    <citation type="submission" date="2021-06" db="EMBL/GenBank/DDBJ databases">
        <authorList>
            <person name="Hodson N. C."/>
            <person name="Mongue J. A."/>
            <person name="Jaron S. K."/>
        </authorList>
    </citation>
    <scope>NUCLEOTIDE SEQUENCE</scope>
</reference>
<keyword evidence="12 17" id="KW-1133">Transmembrane helix</keyword>
<evidence type="ECO:0000256" key="10">
    <source>
        <dbReference type="ARBA" id="ARBA00022847"/>
    </source>
</evidence>
<evidence type="ECO:0000256" key="3">
    <source>
        <dbReference type="ARBA" id="ARBA00022448"/>
    </source>
</evidence>
<feature type="domain" description="Sodium/calcium exchanger membrane region" evidence="19">
    <location>
        <begin position="424"/>
        <end position="576"/>
    </location>
</feature>
<evidence type="ECO:0000256" key="12">
    <source>
        <dbReference type="ARBA" id="ARBA00022989"/>
    </source>
</evidence>
<keyword evidence="11" id="KW-0630">Potassium</keyword>
<dbReference type="NCBIfam" id="TIGR00367">
    <property type="entry name" value="calcium/sodium antiporter"/>
    <property type="match status" value="1"/>
</dbReference>
<evidence type="ECO:0000256" key="2">
    <source>
        <dbReference type="ARBA" id="ARBA00005364"/>
    </source>
</evidence>
<keyword evidence="3" id="KW-0813">Transport</keyword>
<evidence type="ECO:0000256" key="6">
    <source>
        <dbReference type="ARBA" id="ARBA00022568"/>
    </source>
</evidence>
<feature type="transmembrane region" description="Helical" evidence="17">
    <location>
        <begin position="559"/>
        <end position="579"/>
    </location>
</feature>
<evidence type="ECO:0000256" key="1">
    <source>
        <dbReference type="ARBA" id="ARBA00004141"/>
    </source>
</evidence>
<dbReference type="InterPro" id="IPR004481">
    <property type="entry name" value="K/Na/Ca-exchanger"/>
</dbReference>
<evidence type="ECO:0000256" key="11">
    <source>
        <dbReference type="ARBA" id="ARBA00022958"/>
    </source>
</evidence>
<evidence type="ECO:0000256" key="13">
    <source>
        <dbReference type="ARBA" id="ARBA00023053"/>
    </source>
</evidence>
<keyword evidence="5" id="KW-0633">Potassium transport</keyword>
<feature type="transmembrane region" description="Helical" evidence="17">
    <location>
        <begin position="493"/>
        <end position="511"/>
    </location>
</feature>
<organism evidence="20 21">
    <name type="scientific">Allacma fusca</name>
    <dbReference type="NCBI Taxonomy" id="39272"/>
    <lineage>
        <taxon>Eukaryota</taxon>
        <taxon>Metazoa</taxon>
        <taxon>Ecdysozoa</taxon>
        <taxon>Arthropoda</taxon>
        <taxon>Hexapoda</taxon>
        <taxon>Collembola</taxon>
        <taxon>Symphypleona</taxon>
        <taxon>Sminthuridae</taxon>
        <taxon>Allacma</taxon>
    </lineage>
</organism>
<keyword evidence="7 17" id="KW-0812">Transmembrane</keyword>
<evidence type="ECO:0000256" key="4">
    <source>
        <dbReference type="ARBA" id="ARBA00022449"/>
    </source>
</evidence>
<evidence type="ECO:0000256" key="5">
    <source>
        <dbReference type="ARBA" id="ARBA00022538"/>
    </source>
</evidence>
<dbReference type="FunFam" id="1.20.1420.30:FF:000009">
    <property type="entry name" value="sodium/potassium/calcium exchanger 5 isoform X2"/>
    <property type="match status" value="1"/>
</dbReference>
<evidence type="ECO:0000256" key="8">
    <source>
        <dbReference type="ARBA" id="ARBA00022729"/>
    </source>
</evidence>
<keyword evidence="13" id="KW-0915">Sodium</keyword>
<keyword evidence="10" id="KW-0769">Symport</keyword>
<keyword evidence="16" id="KW-0739">Sodium transport</keyword>
<dbReference type="OrthoDB" id="2127281at2759"/>
<feature type="transmembrane region" description="Helical" evidence="17">
    <location>
        <begin position="223"/>
        <end position="241"/>
    </location>
</feature>
<evidence type="ECO:0000256" key="9">
    <source>
        <dbReference type="ARBA" id="ARBA00022837"/>
    </source>
</evidence>
<feature type="transmembrane region" description="Helical" evidence="17">
    <location>
        <begin position="163"/>
        <end position="186"/>
    </location>
</feature>
<keyword evidence="21" id="KW-1185">Reference proteome</keyword>
<dbReference type="GO" id="GO:0008273">
    <property type="term" value="F:calcium, potassium:sodium antiporter activity"/>
    <property type="evidence" value="ECO:0007669"/>
    <property type="project" value="TreeGrafter"/>
</dbReference>
<evidence type="ECO:0000256" key="16">
    <source>
        <dbReference type="ARBA" id="ARBA00023201"/>
    </source>
</evidence>
<dbReference type="InterPro" id="IPR004837">
    <property type="entry name" value="NaCa_Exmemb"/>
</dbReference>
<feature type="transmembrane region" description="Helical" evidence="17">
    <location>
        <begin position="94"/>
        <end position="113"/>
    </location>
</feature>
<dbReference type="GO" id="GO:0005262">
    <property type="term" value="F:calcium channel activity"/>
    <property type="evidence" value="ECO:0007669"/>
    <property type="project" value="TreeGrafter"/>
</dbReference>
<feature type="signal peptide" evidence="18">
    <location>
        <begin position="1"/>
        <end position="25"/>
    </location>
</feature>
<keyword evidence="8 18" id="KW-0732">Signal</keyword>
<protein>
    <recommendedName>
        <fullName evidence="19">Sodium/calcium exchanger membrane region domain-containing protein</fullName>
    </recommendedName>
</protein>
<keyword evidence="15 17" id="KW-0472">Membrane</keyword>
<evidence type="ECO:0000259" key="19">
    <source>
        <dbReference type="Pfam" id="PF01699"/>
    </source>
</evidence>
<evidence type="ECO:0000256" key="14">
    <source>
        <dbReference type="ARBA" id="ARBA00023065"/>
    </source>
</evidence>
<name>A0A8J2JEI5_9HEXA</name>
<dbReference type="PANTHER" id="PTHR10846:SF73">
    <property type="entry name" value="SODIUM_CALCIUM EXCHANGER MEMBRANE REGION DOMAIN-CONTAINING PROTEIN"/>
    <property type="match status" value="1"/>
</dbReference>
<dbReference type="Pfam" id="PF01699">
    <property type="entry name" value="Na_Ca_ex"/>
    <property type="match status" value="2"/>
</dbReference>
<comment type="caution">
    <text evidence="20">The sequence shown here is derived from an EMBL/GenBank/DDBJ whole genome shotgun (WGS) entry which is preliminary data.</text>
</comment>
<evidence type="ECO:0000313" key="21">
    <source>
        <dbReference type="Proteomes" id="UP000708208"/>
    </source>
</evidence>
<feature type="transmembrane region" description="Helical" evidence="17">
    <location>
        <begin position="458"/>
        <end position="481"/>
    </location>
</feature>
<comment type="similarity">
    <text evidence="2">Belongs to the Ca(2+):cation antiporter (CaCA) (TC 2.A.19) family. SLC24A subfamily.</text>
</comment>
<proteinExistence type="inferred from homology"/>
<gene>
    <name evidence="20" type="ORF">AFUS01_LOCUS5895</name>
</gene>
<evidence type="ECO:0000256" key="15">
    <source>
        <dbReference type="ARBA" id="ARBA00023136"/>
    </source>
</evidence>
<sequence length="595" mass="66112">MWRSRPLLLVVALWSCLGLIEISQAAPTDYVTDSSSTNPSVQDSVFVEQKDLTQPTWTASTNINTKSLMPNCTEPSINDFPDDLFTEEQLHNGAFLFHVVVSAYVFYAIAYLCETFFVPSVEEMCKVLHIPADVAGATFMAIATSSPEFFTNVIGTFVTKGNIGVGSVVGSAVFNFLAIISWCGLVVKDGLELDWWPLTRDCGFYLFSIFSLIGVLWDGKVFWYEGLYFVILYIFYVIVVCKNAKIQDLIQRGSEKAREKCVIRRVPTRERLRELLVCSLSYDGFKGSSEITPLLSDKSGRYVLKPQVDFTVGGNNDKCHGKDNKICPDRKGPGPNKSLRSVTVMTPAVKLNNQENLKHCHGAPKKQPEPTGSKHLDSGEVGLFDLPKSKSWFKWLEFVLGWPVRCILHLTIPDCRMTRYCHWYPLTFAMCIVYMGVFSYLITWMMTVIGDALGIPDAVMGLTFIAAGTSLPEALSSVIVAQQGLGNMSVSNSVGSNTFNILLCLGLPWMIRNFILIGAGAEGYISMSAGAFGYVSIFLVASTVILYGLIAWNRFYLDFKIGVVAMIMYLLFLVLASLLELNFFFLVNPPTCKIT</sequence>
<keyword evidence="6" id="KW-0109">Calcium transport</keyword>
<keyword evidence="4" id="KW-0050">Antiport</keyword>
<evidence type="ECO:0000256" key="7">
    <source>
        <dbReference type="ARBA" id="ARBA00022692"/>
    </source>
</evidence>
<accession>A0A8J2JEI5</accession>
<keyword evidence="14" id="KW-0406">Ion transport</keyword>
<feature type="domain" description="Sodium/calcium exchanger membrane region" evidence="19">
    <location>
        <begin position="100"/>
        <end position="240"/>
    </location>
</feature>
<dbReference type="AlphaFoldDB" id="A0A8J2JEI5"/>
<dbReference type="PANTHER" id="PTHR10846">
    <property type="entry name" value="SODIUM/POTASSIUM/CALCIUM EXCHANGER"/>
    <property type="match status" value="1"/>
</dbReference>
<evidence type="ECO:0000313" key="20">
    <source>
        <dbReference type="EMBL" id="CAG7716382.1"/>
    </source>
</evidence>
<dbReference type="GO" id="GO:0015293">
    <property type="term" value="F:symporter activity"/>
    <property type="evidence" value="ECO:0007669"/>
    <property type="project" value="UniProtKB-KW"/>
</dbReference>
<dbReference type="GO" id="GO:0006874">
    <property type="term" value="P:intracellular calcium ion homeostasis"/>
    <property type="evidence" value="ECO:0007669"/>
    <property type="project" value="TreeGrafter"/>
</dbReference>
<feature type="transmembrane region" description="Helical" evidence="17">
    <location>
        <begin position="426"/>
        <end position="446"/>
    </location>
</feature>
<evidence type="ECO:0000256" key="17">
    <source>
        <dbReference type="SAM" id="Phobius"/>
    </source>
</evidence>
<feature type="chain" id="PRO_5035256381" description="Sodium/calcium exchanger membrane region domain-containing protein" evidence="18">
    <location>
        <begin position="26"/>
        <end position="595"/>
    </location>
</feature>
<comment type="subcellular location">
    <subcellularLocation>
        <location evidence="1">Membrane</location>
        <topology evidence="1">Multi-pass membrane protein</topology>
    </subcellularLocation>
</comment>